<dbReference type="RefSeq" id="WP_187304432.1">
    <property type="nucleotide sequence ID" value="NZ_JACRYT010000034.1"/>
</dbReference>
<evidence type="ECO:0000313" key="1">
    <source>
        <dbReference type="EMBL" id="MBC6681336.1"/>
    </source>
</evidence>
<proteinExistence type="predicted"/>
<protein>
    <submittedName>
        <fullName evidence="1">Type II toxin-antitoxin system MqsA family antitoxin</fullName>
    </submittedName>
</protein>
<keyword evidence="2" id="KW-1185">Reference proteome</keyword>
<dbReference type="CDD" id="cd12870">
    <property type="entry name" value="MqsA"/>
    <property type="match status" value="1"/>
</dbReference>
<comment type="caution">
    <text evidence="1">The sequence shown here is derived from an EMBL/GenBank/DDBJ whole genome shotgun (WGS) entry which is preliminary data.</text>
</comment>
<name>A0A923NNP5_9FIRM</name>
<dbReference type="InterPro" id="IPR022453">
    <property type="entry name" value="Znf_MqsA-type"/>
</dbReference>
<accession>A0A923NNP5</accession>
<gene>
    <name evidence="1" type="ORF">H9L42_16115</name>
</gene>
<dbReference type="Gene3D" id="3.10.20.860">
    <property type="match status" value="1"/>
</dbReference>
<organism evidence="1 2">
    <name type="scientific">Zhenpiania hominis</name>
    <dbReference type="NCBI Taxonomy" id="2763644"/>
    <lineage>
        <taxon>Bacteria</taxon>
        <taxon>Bacillati</taxon>
        <taxon>Bacillota</taxon>
        <taxon>Clostridia</taxon>
        <taxon>Peptostreptococcales</taxon>
        <taxon>Anaerovoracaceae</taxon>
        <taxon>Zhenpiania</taxon>
    </lineage>
</organism>
<dbReference type="NCBIfam" id="TIGR03831">
    <property type="entry name" value="YgiT_finger"/>
    <property type="match status" value="1"/>
</dbReference>
<evidence type="ECO:0000313" key="2">
    <source>
        <dbReference type="Proteomes" id="UP000602647"/>
    </source>
</evidence>
<reference evidence="1" key="1">
    <citation type="submission" date="2020-08" db="EMBL/GenBank/DDBJ databases">
        <title>Genome public.</title>
        <authorList>
            <person name="Liu C."/>
            <person name="Sun Q."/>
        </authorList>
    </citation>
    <scope>NUCLEOTIDE SEQUENCE</scope>
    <source>
        <strain evidence="1">BX12</strain>
    </source>
</reference>
<dbReference type="Proteomes" id="UP000602647">
    <property type="component" value="Unassembled WGS sequence"/>
</dbReference>
<dbReference type="AlphaFoldDB" id="A0A923NNP5"/>
<sequence>MACFYCKGTIENATTTYMTDYENCYIIIKNVPCEKCSQCGEEYLSGTTLEKIERIVDRVKTALTEIAIVDFTQAA</sequence>
<dbReference type="EMBL" id="JACRYT010000034">
    <property type="protein sequence ID" value="MBC6681336.1"/>
    <property type="molecule type" value="Genomic_DNA"/>
</dbReference>